<gene>
    <name evidence="1" type="ORF">KFE25_005254</name>
</gene>
<reference evidence="1" key="1">
    <citation type="submission" date="2021-05" db="EMBL/GenBank/DDBJ databases">
        <title>The genome of the haptophyte Pavlova lutheri (Diacronema luteri, Pavlovales) - a model for lipid biosynthesis in eukaryotic algae.</title>
        <authorList>
            <person name="Hulatt C.J."/>
            <person name="Posewitz M.C."/>
        </authorList>
    </citation>
    <scope>NUCLEOTIDE SEQUENCE</scope>
    <source>
        <strain evidence="1">NIVA-4/92</strain>
    </source>
</reference>
<protein>
    <submittedName>
        <fullName evidence="1">Uncharacterized protein</fullName>
    </submittedName>
</protein>
<sequence>MLGASHVEAFWSAFHACARAGASSLTDIAQLDVLPCAALAACAARDDENAESAVVSSEGALADERSSLVIRPCFDSGPTPPSAEPLFAWSMGARRDAPGCKRARSADAGIGRPDGSVRPRCTLLPPAGAAKLSSAIRTRPLGKLKSEFSSPRDSPSSGLDMLCIASALRLRDASACLSTDVHALPLRLR</sequence>
<dbReference type="AlphaFoldDB" id="A0A8J6C1H5"/>
<name>A0A8J6C1H5_DIALT</name>
<comment type="caution">
    <text evidence="1">The sequence shown here is derived from an EMBL/GenBank/DDBJ whole genome shotgun (WGS) entry which is preliminary data.</text>
</comment>
<dbReference type="Proteomes" id="UP000751190">
    <property type="component" value="Unassembled WGS sequence"/>
</dbReference>
<proteinExistence type="predicted"/>
<keyword evidence="2" id="KW-1185">Reference proteome</keyword>
<evidence type="ECO:0000313" key="2">
    <source>
        <dbReference type="Proteomes" id="UP000751190"/>
    </source>
</evidence>
<organism evidence="1 2">
    <name type="scientific">Diacronema lutheri</name>
    <name type="common">Unicellular marine alga</name>
    <name type="synonym">Monochrysis lutheri</name>
    <dbReference type="NCBI Taxonomy" id="2081491"/>
    <lineage>
        <taxon>Eukaryota</taxon>
        <taxon>Haptista</taxon>
        <taxon>Haptophyta</taxon>
        <taxon>Pavlovophyceae</taxon>
        <taxon>Pavlovales</taxon>
        <taxon>Pavlovaceae</taxon>
        <taxon>Diacronema</taxon>
    </lineage>
</organism>
<dbReference type="EMBL" id="JAGTXO010000047">
    <property type="protein sequence ID" value="KAG8458827.1"/>
    <property type="molecule type" value="Genomic_DNA"/>
</dbReference>
<evidence type="ECO:0000313" key="1">
    <source>
        <dbReference type="EMBL" id="KAG8458827.1"/>
    </source>
</evidence>
<accession>A0A8J6C1H5</accession>